<dbReference type="Gene3D" id="3.30.2010.10">
    <property type="entry name" value="Metalloproteases ('zincins'), catalytic domain"/>
    <property type="match status" value="1"/>
</dbReference>
<evidence type="ECO:0000259" key="8">
    <source>
        <dbReference type="Pfam" id="PF01435"/>
    </source>
</evidence>
<feature type="transmembrane region" description="Helical" evidence="7">
    <location>
        <begin position="63"/>
        <end position="84"/>
    </location>
</feature>
<feature type="domain" description="CAAX prenyl protease 1 N-terminal" evidence="9">
    <location>
        <begin position="47"/>
        <end position="203"/>
    </location>
</feature>
<sequence>MRKLIGWAAIAFLAYTVFMCVYLFYLSDTSIPAQLKGSSVDPATFMTPRELLLSEEFSQIKNLLFFIAIPYKWLILILILCFGFSRKFSTWAAAISSKSFIQTAIYVFWFSFLTFILFFPLDFLGYEVSKRYRITTQTFQDWMKDQMTTFWLNYGLMLVIVFVVYILIRKFEKRWWLYAWLLSIPFTIFLTFIRPVIIDPLYNDFYPLKNKELETKILALAKEANIPAEHVYEVNMSEKTNSLNAYVTGIGSNSRIVLWDTTLNKLKEDEILFIMGHEMGHYVMKHIYFGVGGYLLLSLIGLYITRHLVVWIFRRGKDTLRIKDFTDISSLPLLLLVFSILSFAASPLTNAVSRFQEHKADEYAIEMIGNKQAAVSSFQKLTKAGLSQVNPPKLVKIFRYSHPTILERIDFIEKYEDGG</sequence>
<comment type="caution">
    <text evidence="10">The sequence shown here is derived from an EMBL/GenBank/DDBJ whole genome shotgun (WGS) entry which is preliminary data.</text>
</comment>
<dbReference type="RefSeq" id="WP_377914358.1">
    <property type="nucleotide sequence ID" value="NZ_JBHRZT010000039.1"/>
</dbReference>
<evidence type="ECO:0000256" key="6">
    <source>
        <dbReference type="RuleBase" id="RU003983"/>
    </source>
</evidence>
<name>A0ABV8B089_9BACI</name>
<keyword evidence="7" id="KW-1133">Transmembrane helix</keyword>
<evidence type="ECO:0000259" key="9">
    <source>
        <dbReference type="Pfam" id="PF16491"/>
    </source>
</evidence>
<organism evidence="10 11">
    <name type="scientific">Bacillus songklensis</name>
    <dbReference type="NCBI Taxonomy" id="1069116"/>
    <lineage>
        <taxon>Bacteria</taxon>
        <taxon>Bacillati</taxon>
        <taxon>Bacillota</taxon>
        <taxon>Bacilli</taxon>
        <taxon>Bacillales</taxon>
        <taxon>Bacillaceae</taxon>
        <taxon>Bacillus</taxon>
    </lineage>
</organism>
<keyword evidence="5 6" id="KW-0482">Metalloprotease</keyword>
<evidence type="ECO:0000256" key="2">
    <source>
        <dbReference type="ARBA" id="ARBA00022723"/>
    </source>
</evidence>
<comment type="similarity">
    <text evidence="6">Belongs to the peptidase M48 family.</text>
</comment>
<evidence type="ECO:0000256" key="7">
    <source>
        <dbReference type="SAM" id="Phobius"/>
    </source>
</evidence>
<dbReference type="Pfam" id="PF01435">
    <property type="entry name" value="Peptidase_M48"/>
    <property type="match status" value="1"/>
</dbReference>
<protein>
    <submittedName>
        <fullName evidence="10">M48 family metallopeptidase</fullName>
    </submittedName>
</protein>
<keyword evidence="1 6" id="KW-0645">Protease</keyword>
<keyword evidence="7" id="KW-0472">Membrane</keyword>
<feature type="transmembrane region" description="Helical" evidence="7">
    <location>
        <begin position="150"/>
        <end position="168"/>
    </location>
</feature>
<accession>A0ABV8B089</accession>
<comment type="cofactor">
    <cofactor evidence="6">
        <name>Zn(2+)</name>
        <dbReference type="ChEBI" id="CHEBI:29105"/>
    </cofactor>
    <text evidence="6">Binds 1 zinc ion per subunit.</text>
</comment>
<evidence type="ECO:0000313" key="10">
    <source>
        <dbReference type="EMBL" id="MFC3883658.1"/>
    </source>
</evidence>
<dbReference type="InterPro" id="IPR032456">
    <property type="entry name" value="Peptidase_M48_N"/>
</dbReference>
<dbReference type="PANTHER" id="PTHR10120">
    <property type="entry name" value="CAAX PRENYL PROTEASE 1"/>
    <property type="match status" value="1"/>
</dbReference>
<evidence type="ECO:0000256" key="4">
    <source>
        <dbReference type="ARBA" id="ARBA00022833"/>
    </source>
</evidence>
<dbReference type="Proteomes" id="UP001595752">
    <property type="component" value="Unassembled WGS sequence"/>
</dbReference>
<dbReference type="InterPro" id="IPR001915">
    <property type="entry name" value="Peptidase_M48"/>
</dbReference>
<dbReference type="Pfam" id="PF16491">
    <property type="entry name" value="Peptidase_M48_N"/>
    <property type="match status" value="1"/>
</dbReference>
<keyword evidence="2" id="KW-0479">Metal-binding</keyword>
<feature type="transmembrane region" description="Helical" evidence="7">
    <location>
        <begin position="287"/>
        <end position="313"/>
    </location>
</feature>
<evidence type="ECO:0000256" key="5">
    <source>
        <dbReference type="ARBA" id="ARBA00023049"/>
    </source>
</evidence>
<feature type="transmembrane region" description="Helical" evidence="7">
    <location>
        <begin position="175"/>
        <end position="197"/>
    </location>
</feature>
<evidence type="ECO:0000313" key="11">
    <source>
        <dbReference type="Proteomes" id="UP001595752"/>
    </source>
</evidence>
<keyword evidence="3 6" id="KW-0378">Hydrolase</keyword>
<proteinExistence type="inferred from homology"/>
<keyword evidence="7" id="KW-0812">Transmembrane</keyword>
<evidence type="ECO:0000256" key="3">
    <source>
        <dbReference type="ARBA" id="ARBA00022801"/>
    </source>
</evidence>
<feature type="transmembrane region" description="Helical" evidence="7">
    <location>
        <begin position="7"/>
        <end position="25"/>
    </location>
</feature>
<keyword evidence="4 6" id="KW-0862">Zinc</keyword>
<dbReference type="CDD" id="cd07343">
    <property type="entry name" value="M48A_Zmpste24p_like"/>
    <property type="match status" value="1"/>
</dbReference>
<feature type="transmembrane region" description="Helical" evidence="7">
    <location>
        <begin position="104"/>
        <end position="121"/>
    </location>
</feature>
<dbReference type="InterPro" id="IPR027057">
    <property type="entry name" value="CAXX_Prtase_1"/>
</dbReference>
<feature type="domain" description="Peptidase M48" evidence="8">
    <location>
        <begin position="207"/>
        <end position="415"/>
    </location>
</feature>
<dbReference type="EMBL" id="JBHRZT010000039">
    <property type="protein sequence ID" value="MFC3883658.1"/>
    <property type="molecule type" value="Genomic_DNA"/>
</dbReference>
<evidence type="ECO:0000256" key="1">
    <source>
        <dbReference type="ARBA" id="ARBA00022670"/>
    </source>
</evidence>
<keyword evidence="11" id="KW-1185">Reference proteome</keyword>
<gene>
    <name evidence="10" type="ORF">ACFOU2_09195</name>
</gene>
<reference evidence="11" key="1">
    <citation type="journal article" date="2019" name="Int. J. Syst. Evol. Microbiol.">
        <title>The Global Catalogue of Microorganisms (GCM) 10K type strain sequencing project: providing services to taxonomists for standard genome sequencing and annotation.</title>
        <authorList>
            <consortium name="The Broad Institute Genomics Platform"/>
            <consortium name="The Broad Institute Genome Sequencing Center for Infectious Disease"/>
            <person name="Wu L."/>
            <person name="Ma J."/>
        </authorList>
    </citation>
    <scope>NUCLEOTIDE SEQUENCE [LARGE SCALE GENOMIC DNA]</scope>
    <source>
        <strain evidence="11">CCUG 61889</strain>
    </source>
</reference>
<feature type="transmembrane region" description="Helical" evidence="7">
    <location>
        <begin position="325"/>
        <end position="345"/>
    </location>
</feature>